<dbReference type="CDD" id="cd03392">
    <property type="entry name" value="PAP2_like_2"/>
    <property type="match status" value="1"/>
</dbReference>
<accession>A0A4R5QAB5</accession>
<feature type="domain" description="Phosphatidic acid phosphatase type 2/haloperoxidase" evidence="2">
    <location>
        <begin position="105"/>
        <end position="220"/>
    </location>
</feature>
<name>A0A4R5QAB5_9PROT</name>
<evidence type="ECO:0000313" key="3">
    <source>
        <dbReference type="EMBL" id="TDH59716.1"/>
    </source>
</evidence>
<dbReference type="Pfam" id="PF01569">
    <property type="entry name" value="PAP2"/>
    <property type="match status" value="1"/>
</dbReference>
<gene>
    <name evidence="3" type="ORF">E2C06_25890</name>
</gene>
<keyword evidence="1" id="KW-0472">Membrane</keyword>
<comment type="caution">
    <text evidence="3">The sequence shown here is derived from an EMBL/GenBank/DDBJ whole genome shotgun (WGS) entry which is preliminary data.</text>
</comment>
<evidence type="ECO:0000313" key="4">
    <source>
        <dbReference type="Proteomes" id="UP000295096"/>
    </source>
</evidence>
<sequence length="232" mass="24818">MINAERTSPAPAARRELLPIVLLGGAAGTTWAFLGLAGEIAEGDTRAFDERFLLALRDPADPSNPLGPPWLEETARDFTALGSNGVLAFFVLATILVLVLGRRRAEAATLAASAFGAVLIESLLKHWYSRPRPELVPPAARVFTSSFPSGHATMAAAVLLTVGVLLARTQHDWRQKTLIASLAASLVLLVGTSRVYLGVHWPTDVVAGWALGAGWAAVCWAVALWLRRNRNP</sequence>
<evidence type="ECO:0000259" key="2">
    <source>
        <dbReference type="SMART" id="SM00014"/>
    </source>
</evidence>
<dbReference type="PANTHER" id="PTHR14969:SF13">
    <property type="entry name" value="AT30094P"/>
    <property type="match status" value="1"/>
</dbReference>
<keyword evidence="1" id="KW-1133">Transmembrane helix</keyword>
<protein>
    <submittedName>
        <fullName evidence="3">Phosphatase PAP2 family protein</fullName>
    </submittedName>
</protein>
<dbReference type="PANTHER" id="PTHR14969">
    <property type="entry name" value="SPHINGOSINE-1-PHOSPHATE PHOSPHOHYDROLASE"/>
    <property type="match status" value="1"/>
</dbReference>
<proteinExistence type="predicted"/>
<reference evidence="3 4" key="1">
    <citation type="journal article" date="2016" name="J. Microbiol.">
        <title>Dankookia rubra gen. nov., sp. nov., an alphaproteobacterium isolated from sediment of a shallow stream.</title>
        <authorList>
            <person name="Kim W.H."/>
            <person name="Kim D.H."/>
            <person name="Kang K."/>
            <person name="Ahn T.Y."/>
        </authorList>
    </citation>
    <scope>NUCLEOTIDE SEQUENCE [LARGE SCALE GENOMIC DNA]</scope>
    <source>
        <strain evidence="3 4">JCM30602</strain>
    </source>
</reference>
<feature type="transmembrane region" description="Helical" evidence="1">
    <location>
        <begin position="78"/>
        <end position="100"/>
    </location>
</feature>
<dbReference type="Proteomes" id="UP000295096">
    <property type="component" value="Unassembled WGS sequence"/>
</dbReference>
<dbReference type="AlphaFoldDB" id="A0A4R5QAB5"/>
<feature type="transmembrane region" description="Helical" evidence="1">
    <location>
        <begin position="148"/>
        <end position="166"/>
    </location>
</feature>
<feature type="transmembrane region" description="Helical" evidence="1">
    <location>
        <begin position="205"/>
        <end position="226"/>
    </location>
</feature>
<keyword evidence="1" id="KW-0812">Transmembrane</keyword>
<feature type="transmembrane region" description="Helical" evidence="1">
    <location>
        <begin position="107"/>
        <end position="128"/>
    </location>
</feature>
<feature type="transmembrane region" description="Helical" evidence="1">
    <location>
        <begin position="20"/>
        <end position="41"/>
    </location>
</feature>
<dbReference type="RefSeq" id="WP_133291478.1">
    <property type="nucleotide sequence ID" value="NZ_SMSJ01000056.1"/>
</dbReference>
<dbReference type="InterPro" id="IPR000326">
    <property type="entry name" value="PAP2/HPO"/>
</dbReference>
<keyword evidence="4" id="KW-1185">Reference proteome</keyword>
<feature type="transmembrane region" description="Helical" evidence="1">
    <location>
        <begin position="178"/>
        <end position="199"/>
    </location>
</feature>
<dbReference type="InterPro" id="IPR036938">
    <property type="entry name" value="PAP2/HPO_sf"/>
</dbReference>
<dbReference type="OrthoDB" id="9801622at2"/>
<dbReference type="SMART" id="SM00014">
    <property type="entry name" value="acidPPc"/>
    <property type="match status" value="1"/>
</dbReference>
<evidence type="ECO:0000256" key="1">
    <source>
        <dbReference type="SAM" id="Phobius"/>
    </source>
</evidence>
<dbReference type="SUPFAM" id="SSF48317">
    <property type="entry name" value="Acid phosphatase/Vanadium-dependent haloperoxidase"/>
    <property type="match status" value="1"/>
</dbReference>
<organism evidence="3 4">
    <name type="scientific">Dankookia rubra</name>
    <dbReference type="NCBI Taxonomy" id="1442381"/>
    <lineage>
        <taxon>Bacteria</taxon>
        <taxon>Pseudomonadati</taxon>
        <taxon>Pseudomonadota</taxon>
        <taxon>Alphaproteobacteria</taxon>
        <taxon>Acetobacterales</taxon>
        <taxon>Roseomonadaceae</taxon>
        <taxon>Dankookia</taxon>
    </lineage>
</organism>
<dbReference type="Gene3D" id="1.20.144.10">
    <property type="entry name" value="Phosphatidic acid phosphatase type 2/haloperoxidase"/>
    <property type="match status" value="2"/>
</dbReference>
<dbReference type="EMBL" id="SMSJ01000056">
    <property type="protein sequence ID" value="TDH59716.1"/>
    <property type="molecule type" value="Genomic_DNA"/>
</dbReference>